<proteinExistence type="predicted"/>
<sequence length="176" mass="19286">MDAKLFRLPTSPNLFKDVQYARPADIGRIGKSQQLPAPDIRFPGWAGPMADARLVTDYSSHCSGNIPTGRQYATKEWMQKHAVDIISVSRQRQANYTGAIYPFDTSVEPPLVAEVTCKPDSCSIKYTGLAGGIGMGRRDVVPELFGTFQEISPTPAPQPRISLTTQYEGGRNTPRG</sequence>
<accession>A0A6C0DDF2</accession>
<reference evidence="2" key="1">
    <citation type="journal article" date="2020" name="Nature">
        <title>Giant virus diversity and host interactions through global metagenomics.</title>
        <authorList>
            <person name="Schulz F."/>
            <person name="Roux S."/>
            <person name="Paez-Espino D."/>
            <person name="Jungbluth S."/>
            <person name="Walsh D.A."/>
            <person name="Denef V.J."/>
            <person name="McMahon K.D."/>
            <person name="Konstantinidis K.T."/>
            <person name="Eloe-Fadrosh E.A."/>
            <person name="Kyrpides N.C."/>
            <person name="Woyke T."/>
        </authorList>
    </citation>
    <scope>NUCLEOTIDE SEQUENCE</scope>
    <source>
        <strain evidence="2">GVMAG-M-3300023174-137</strain>
    </source>
</reference>
<feature type="region of interest" description="Disordered" evidence="1">
    <location>
        <begin position="151"/>
        <end position="176"/>
    </location>
</feature>
<dbReference type="AlphaFoldDB" id="A0A6C0DDF2"/>
<protein>
    <submittedName>
        <fullName evidence="2">Uncharacterized protein</fullName>
    </submittedName>
</protein>
<name>A0A6C0DDF2_9ZZZZ</name>
<evidence type="ECO:0000313" key="2">
    <source>
        <dbReference type="EMBL" id="QHT14214.1"/>
    </source>
</evidence>
<dbReference type="EMBL" id="MN739580">
    <property type="protein sequence ID" value="QHT14214.1"/>
    <property type="molecule type" value="Genomic_DNA"/>
</dbReference>
<evidence type="ECO:0000256" key="1">
    <source>
        <dbReference type="SAM" id="MobiDB-lite"/>
    </source>
</evidence>
<organism evidence="2">
    <name type="scientific">viral metagenome</name>
    <dbReference type="NCBI Taxonomy" id="1070528"/>
    <lineage>
        <taxon>unclassified sequences</taxon>
        <taxon>metagenomes</taxon>
        <taxon>organismal metagenomes</taxon>
    </lineage>
</organism>